<name>A0ABW1IQ69_9BACL</name>
<proteinExistence type="predicted"/>
<dbReference type="InterPro" id="IPR014197">
    <property type="entry name" value="Sporulation_prot_YunB"/>
</dbReference>
<feature type="region of interest" description="Disordered" evidence="1">
    <location>
        <begin position="245"/>
        <end position="276"/>
    </location>
</feature>
<accession>A0ABW1IQ69</accession>
<sequence length="276" mass="30798">MALSFRRKGWRSRGWKSKAPKKLKKRQIFFIVLLITMFLGVQSFIYIEKNLRPALLNVASVRLKQIATQAINTAITEKISQATNFEKLIDWRTDHTGKITGFMLNYAEHMKITADAVNVVQNTLNTLQKVPEEIPVGQALDSAILASFGPDIKVKLVPAGSVKVDLDTRQQDAGINMLLVEVFIRITAEVTIIIPFDTEPEMVTTEVPISYLLVVGDVPMYYFNNKGQPIETPYTSGVVPPSISIPEIKPQSSADGESLPVDTVPLPDNEMRRESE</sequence>
<reference evidence="3" key="1">
    <citation type="journal article" date="2019" name="Int. J. Syst. Evol. Microbiol.">
        <title>The Global Catalogue of Microorganisms (GCM) 10K type strain sequencing project: providing services to taxonomists for standard genome sequencing and annotation.</title>
        <authorList>
            <consortium name="The Broad Institute Genomics Platform"/>
            <consortium name="The Broad Institute Genome Sequencing Center for Infectious Disease"/>
            <person name="Wu L."/>
            <person name="Ma J."/>
        </authorList>
    </citation>
    <scope>NUCLEOTIDE SEQUENCE [LARGE SCALE GENOMIC DNA]</scope>
    <source>
        <strain evidence="3">CCM 8749</strain>
    </source>
</reference>
<keyword evidence="3" id="KW-1185">Reference proteome</keyword>
<dbReference type="Pfam" id="PF09560">
    <property type="entry name" value="Spore_YunB"/>
    <property type="match status" value="1"/>
</dbReference>
<dbReference type="NCBIfam" id="TIGR02832">
    <property type="entry name" value="spo_yunB"/>
    <property type="match status" value="1"/>
</dbReference>
<evidence type="ECO:0000313" key="2">
    <source>
        <dbReference type="EMBL" id="MFC5986998.1"/>
    </source>
</evidence>
<comment type="caution">
    <text evidence="2">The sequence shown here is derived from an EMBL/GenBank/DDBJ whole genome shotgun (WGS) entry which is preliminary data.</text>
</comment>
<dbReference type="Proteomes" id="UP001596250">
    <property type="component" value="Unassembled WGS sequence"/>
</dbReference>
<evidence type="ECO:0000313" key="3">
    <source>
        <dbReference type="Proteomes" id="UP001596250"/>
    </source>
</evidence>
<evidence type="ECO:0000256" key="1">
    <source>
        <dbReference type="SAM" id="MobiDB-lite"/>
    </source>
</evidence>
<dbReference type="RefSeq" id="WP_379894315.1">
    <property type="nucleotide sequence ID" value="NZ_CBCSCT010000058.1"/>
</dbReference>
<organism evidence="2 3">
    <name type="scientific">Marinicrinis lubricantis</name>
    <dbReference type="NCBI Taxonomy" id="2086470"/>
    <lineage>
        <taxon>Bacteria</taxon>
        <taxon>Bacillati</taxon>
        <taxon>Bacillota</taxon>
        <taxon>Bacilli</taxon>
        <taxon>Bacillales</taxon>
        <taxon>Paenibacillaceae</taxon>
    </lineage>
</organism>
<gene>
    <name evidence="2" type="primary">yunB</name>
    <name evidence="2" type="ORF">ACFPXP_11300</name>
</gene>
<dbReference type="EMBL" id="JBHSQV010000147">
    <property type="protein sequence ID" value="MFC5986998.1"/>
    <property type="molecule type" value="Genomic_DNA"/>
</dbReference>
<protein>
    <submittedName>
        <fullName evidence="2">Sporulation protein YunB</fullName>
    </submittedName>
</protein>